<accession>A0A0M2PZM1</accession>
<keyword evidence="3" id="KW-1185">Reference proteome</keyword>
<evidence type="ECO:0000313" key="3">
    <source>
        <dbReference type="Proteomes" id="UP000034681"/>
    </source>
</evidence>
<evidence type="ECO:0000259" key="1">
    <source>
        <dbReference type="PROSITE" id="PS50142"/>
    </source>
</evidence>
<feature type="domain" description="RNase III" evidence="1">
    <location>
        <begin position="1"/>
        <end position="129"/>
    </location>
</feature>
<evidence type="ECO:0000313" key="2">
    <source>
        <dbReference type="EMBL" id="KKI99826.1"/>
    </source>
</evidence>
<sequence length="152" mass="16770">MSLEQKLGYFFFDKNHLKRALYHPSFDGETELPEPPFDQVAYGVLGRSLLAAVVTEFALRSGCDTIETIAHQGAQILEPQRLQALQEDLCLEFYVKLSPAAKADGQSQDPTVLQETFEALVAAVYLDGGYSSMRRIVKHLLVDPVLGPTEAG</sequence>
<dbReference type="GO" id="GO:0004525">
    <property type="term" value="F:ribonuclease III activity"/>
    <property type="evidence" value="ECO:0007669"/>
    <property type="project" value="InterPro"/>
</dbReference>
<gene>
    <name evidence="2" type="ORF">PROH_08245</name>
</gene>
<dbReference type="eggNOG" id="COG0571">
    <property type="taxonomic scope" value="Bacteria"/>
</dbReference>
<dbReference type="OrthoDB" id="530999at2"/>
<dbReference type="RefSeq" id="WP_017711067.1">
    <property type="nucleotide sequence ID" value="NZ_KB235933.1"/>
</dbReference>
<protein>
    <recommendedName>
        <fullName evidence="1">RNase III domain-containing protein</fullName>
    </recommendedName>
</protein>
<dbReference type="STRING" id="317619.GCA_000332315_00393"/>
<organism evidence="2 3">
    <name type="scientific">Prochlorothrix hollandica PCC 9006 = CALU 1027</name>
    <dbReference type="NCBI Taxonomy" id="317619"/>
    <lineage>
        <taxon>Bacteria</taxon>
        <taxon>Bacillati</taxon>
        <taxon>Cyanobacteriota</taxon>
        <taxon>Cyanophyceae</taxon>
        <taxon>Prochlorotrichales</taxon>
        <taxon>Prochlorotrichaceae</taxon>
        <taxon>Prochlorothrix</taxon>
    </lineage>
</organism>
<dbReference type="PROSITE" id="PS50142">
    <property type="entry name" value="RNASE_3_2"/>
    <property type="match status" value="1"/>
</dbReference>
<dbReference type="EMBL" id="AJTX02000004">
    <property type="protein sequence ID" value="KKI99826.1"/>
    <property type="molecule type" value="Genomic_DNA"/>
</dbReference>
<comment type="caution">
    <text evidence="2">The sequence shown here is derived from an EMBL/GenBank/DDBJ whole genome shotgun (WGS) entry which is preliminary data.</text>
</comment>
<reference evidence="2" key="1">
    <citation type="submission" date="2012-04" db="EMBL/GenBank/DDBJ databases">
        <authorList>
            <person name="Borisov I.G."/>
            <person name="Ivanikova N.V."/>
            <person name="Pinevich A.V."/>
        </authorList>
    </citation>
    <scope>NUCLEOTIDE SEQUENCE</scope>
    <source>
        <strain evidence="2">CALU 1027</strain>
    </source>
</reference>
<dbReference type="InterPro" id="IPR000999">
    <property type="entry name" value="RNase_III_dom"/>
</dbReference>
<proteinExistence type="predicted"/>
<dbReference type="SUPFAM" id="SSF69065">
    <property type="entry name" value="RNase III domain-like"/>
    <property type="match status" value="1"/>
</dbReference>
<dbReference type="InterPro" id="IPR036389">
    <property type="entry name" value="RNase_III_sf"/>
</dbReference>
<dbReference type="Proteomes" id="UP000034681">
    <property type="component" value="Unassembled WGS sequence"/>
</dbReference>
<dbReference type="GO" id="GO:0006396">
    <property type="term" value="P:RNA processing"/>
    <property type="evidence" value="ECO:0007669"/>
    <property type="project" value="InterPro"/>
</dbReference>
<dbReference type="Gene3D" id="1.10.1520.10">
    <property type="entry name" value="Ribonuclease III domain"/>
    <property type="match status" value="1"/>
</dbReference>
<dbReference type="Pfam" id="PF14622">
    <property type="entry name" value="Ribonucleas_3_3"/>
    <property type="match status" value="1"/>
</dbReference>
<dbReference type="AlphaFoldDB" id="A0A0M2PZM1"/>
<name>A0A0M2PZM1_PROHO</name>